<name>A0ABR9TSF2_9FLAO</name>
<organism evidence="1 2">
    <name type="scientific">Flavobacterium hungaricum</name>
    <dbReference type="NCBI Taxonomy" id="2082725"/>
    <lineage>
        <taxon>Bacteria</taxon>
        <taxon>Pseudomonadati</taxon>
        <taxon>Bacteroidota</taxon>
        <taxon>Flavobacteriia</taxon>
        <taxon>Flavobacteriales</taxon>
        <taxon>Flavobacteriaceae</taxon>
        <taxon>Flavobacterium</taxon>
    </lineage>
</organism>
<evidence type="ECO:0008006" key="3">
    <source>
        <dbReference type="Google" id="ProtNLM"/>
    </source>
</evidence>
<keyword evidence="2" id="KW-1185">Reference proteome</keyword>
<accession>A0ABR9TSF2</accession>
<dbReference type="Proteomes" id="UP000640614">
    <property type="component" value="Unassembled WGS sequence"/>
</dbReference>
<protein>
    <recommendedName>
        <fullName evidence="3">Transposase zinc-binding domain-containing protein</fullName>
    </recommendedName>
</protein>
<proteinExistence type="predicted"/>
<sequence>MEAAKQILIKHCPGLDDLFVDHSSVFFRDRVLKAMEEYAEQFKYDFSQKCKCESSIGQTWCCNQCGLPYTSKPINV</sequence>
<dbReference type="RefSeq" id="WP_194141081.1">
    <property type="nucleotide sequence ID" value="NZ_PRDM01000006.1"/>
</dbReference>
<gene>
    <name evidence="1" type="ORF">C4F50_23850</name>
</gene>
<evidence type="ECO:0000313" key="1">
    <source>
        <dbReference type="EMBL" id="MBE8727962.1"/>
    </source>
</evidence>
<dbReference type="EMBL" id="PRDM01000006">
    <property type="protein sequence ID" value="MBE8727962.1"/>
    <property type="molecule type" value="Genomic_DNA"/>
</dbReference>
<reference evidence="1 2" key="1">
    <citation type="submission" date="2018-07" db="EMBL/GenBank/DDBJ databases">
        <title>Genome assembly of strain KB82.</title>
        <authorList>
            <person name="Kukolya J."/>
            <person name="Horvath B."/>
            <person name="Nagy I."/>
            <person name="Toth A."/>
        </authorList>
    </citation>
    <scope>NUCLEOTIDE SEQUENCE [LARGE SCALE GENOMIC DNA]</scope>
    <source>
        <strain evidence="1 2">Kb82</strain>
    </source>
</reference>
<comment type="caution">
    <text evidence="1">The sequence shown here is derived from an EMBL/GenBank/DDBJ whole genome shotgun (WGS) entry which is preliminary data.</text>
</comment>
<evidence type="ECO:0000313" key="2">
    <source>
        <dbReference type="Proteomes" id="UP000640614"/>
    </source>
</evidence>